<name>A0ABY4PYW2_9ACTN</name>
<accession>A0ABY4PYW2</accession>
<evidence type="ECO:0008006" key="4">
    <source>
        <dbReference type="Google" id="ProtNLM"/>
    </source>
</evidence>
<sequence length="137" mass="14437">MLTDLPGSPPLRRWLTRALGAALAAAAYLLCLPWDLRNRPETPGAINETSPVTALGITALAVSMLSLAAYFGFRDRLGLALLLVAGPPATLMYASFDSHPAPDAAVWPLAWGFFVLVMGAGVLAVAGFARLFRDAEA</sequence>
<protein>
    <recommendedName>
        <fullName evidence="4">Integral membrane protein</fullName>
    </recommendedName>
</protein>
<evidence type="ECO:0000313" key="3">
    <source>
        <dbReference type="Proteomes" id="UP000829992"/>
    </source>
</evidence>
<gene>
    <name evidence="2" type="ORF">M4V62_26425</name>
</gene>
<dbReference type="RefSeq" id="WP_249589700.1">
    <property type="nucleotide sequence ID" value="NZ_BAAAQL010000007.1"/>
</dbReference>
<feature type="transmembrane region" description="Helical" evidence="1">
    <location>
        <begin position="49"/>
        <end position="70"/>
    </location>
</feature>
<keyword evidence="1" id="KW-0812">Transmembrane</keyword>
<reference evidence="2 3" key="1">
    <citation type="submission" date="2022-05" db="EMBL/GenBank/DDBJ databases">
        <authorList>
            <person name="Zhou X."/>
            <person name="Li K."/>
            <person name="Man Y."/>
        </authorList>
    </citation>
    <scope>NUCLEOTIDE SEQUENCE [LARGE SCALE GENOMIC DNA]</scope>
    <source>
        <strain evidence="2 3">MS405</strain>
    </source>
</reference>
<evidence type="ECO:0000256" key="1">
    <source>
        <dbReference type="SAM" id="Phobius"/>
    </source>
</evidence>
<evidence type="ECO:0000313" key="2">
    <source>
        <dbReference type="EMBL" id="UQT58330.1"/>
    </source>
</evidence>
<keyword evidence="1" id="KW-0472">Membrane</keyword>
<feature type="transmembrane region" description="Helical" evidence="1">
    <location>
        <begin position="77"/>
        <end position="96"/>
    </location>
</feature>
<dbReference type="EMBL" id="CP097289">
    <property type="protein sequence ID" value="UQT58330.1"/>
    <property type="molecule type" value="Genomic_DNA"/>
</dbReference>
<proteinExistence type="predicted"/>
<keyword evidence="1" id="KW-1133">Transmembrane helix</keyword>
<dbReference type="Proteomes" id="UP000829992">
    <property type="component" value="Chromosome"/>
</dbReference>
<organism evidence="2 3">
    <name type="scientific">Streptomyces durmitorensis</name>
    <dbReference type="NCBI Taxonomy" id="319947"/>
    <lineage>
        <taxon>Bacteria</taxon>
        <taxon>Bacillati</taxon>
        <taxon>Actinomycetota</taxon>
        <taxon>Actinomycetes</taxon>
        <taxon>Kitasatosporales</taxon>
        <taxon>Streptomycetaceae</taxon>
        <taxon>Streptomyces</taxon>
    </lineage>
</organism>
<keyword evidence="3" id="KW-1185">Reference proteome</keyword>
<feature type="transmembrane region" description="Helical" evidence="1">
    <location>
        <begin position="108"/>
        <end position="132"/>
    </location>
</feature>